<evidence type="ECO:0008006" key="5">
    <source>
        <dbReference type="Google" id="ProtNLM"/>
    </source>
</evidence>
<evidence type="ECO:0000313" key="3">
    <source>
        <dbReference type="EMBL" id="CAD6186859.1"/>
    </source>
</evidence>
<evidence type="ECO:0000256" key="2">
    <source>
        <dbReference type="SAM" id="Phobius"/>
    </source>
</evidence>
<dbReference type="AlphaFoldDB" id="A0A8S1GUA5"/>
<evidence type="ECO:0000313" key="4">
    <source>
        <dbReference type="Proteomes" id="UP000835052"/>
    </source>
</evidence>
<keyword evidence="2" id="KW-1133">Transmembrane helix</keyword>
<dbReference type="EMBL" id="CAJGYM010000005">
    <property type="protein sequence ID" value="CAD6186859.1"/>
    <property type="molecule type" value="Genomic_DNA"/>
</dbReference>
<keyword evidence="2" id="KW-0472">Membrane</keyword>
<keyword evidence="2" id="KW-0812">Transmembrane</keyword>
<dbReference type="Proteomes" id="UP000835052">
    <property type="component" value="Unassembled WGS sequence"/>
</dbReference>
<comment type="caution">
    <text evidence="3">The sequence shown here is derived from an EMBL/GenBank/DDBJ whole genome shotgun (WGS) entry which is preliminary data.</text>
</comment>
<organism evidence="3 4">
    <name type="scientific">Caenorhabditis auriculariae</name>
    <dbReference type="NCBI Taxonomy" id="2777116"/>
    <lineage>
        <taxon>Eukaryota</taxon>
        <taxon>Metazoa</taxon>
        <taxon>Ecdysozoa</taxon>
        <taxon>Nematoda</taxon>
        <taxon>Chromadorea</taxon>
        <taxon>Rhabditida</taxon>
        <taxon>Rhabditina</taxon>
        <taxon>Rhabditomorpha</taxon>
        <taxon>Rhabditoidea</taxon>
        <taxon>Rhabditidae</taxon>
        <taxon>Peloderinae</taxon>
        <taxon>Caenorhabditis</taxon>
    </lineage>
</organism>
<accession>A0A8S1GUA5</accession>
<proteinExistence type="predicted"/>
<sequence>MVSPNSFKGTRFSCYTGLVDNQNDFKNQNYEVCEGTKHSVYYKGCLGIKKGDEFTLHCMDQKDSTGMNYLCKDSEAQHDTMNCNDVATGYLSNQLVRRVQACCCTTSMCNNKGMISAINNDEHSSSTTGAWLIYFGFFLFLIISSTIAGFVEALMTNNSFKKGERGSEDVLDDVPIESSVPQKSEESEQSLPVEAPPNKKDV</sequence>
<evidence type="ECO:0000256" key="1">
    <source>
        <dbReference type="SAM" id="MobiDB-lite"/>
    </source>
</evidence>
<keyword evidence="4" id="KW-1185">Reference proteome</keyword>
<feature type="transmembrane region" description="Helical" evidence="2">
    <location>
        <begin position="131"/>
        <end position="155"/>
    </location>
</feature>
<reference evidence="3" key="1">
    <citation type="submission" date="2020-10" db="EMBL/GenBank/DDBJ databases">
        <authorList>
            <person name="Kikuchi T."/>
        </authorList>
    </citation>
    <scope>NUCLEOTIDE SEQUENCE</scope>
    <source>
        <strain evidence="3">NKZ352</strain>
    </source>
</reference>
<gene>
    <name evidence="3" type="ORF">CAUJ_LOCUS2778</name>
</gene>
<name>A0A8S1GUA5_9PELO</name>
<feature type="region of interest" description="Disordered" evidence="1">
    <location>
        <begin position="162"/>
        <end position="202"/>
    </location>
</feature>
<protein>
    <recommendedName>
        <fullName evidence="5">Activin types I and II receptor domain-containing protein</fullName>
    </recommendedName>
</protein>